<keyword evidence="2" id="KW-0472">Membrane</keyword>
<proteinExistence type="predicted"/>
<dbReference type="EMBL" id="JBCGBO010000024">
    <property type="protein sequence ID" value="KAK9180643.1"/>
    <property type="molecule type" value="Genomic_DNA"/>
</dbReference>
<protein>
    <submittedName>
        <fullName evidence="3">Uncharacterized protein</fullName>
    </submittedName>
</protein>
<reference evidence="3 4" key="1">
    <citation type="submission" date="2024-05" db="EMBL/GenBank/DDBJ databases">
        <title>Haplotype-resolved chromosome-level genome assembly of Huyou (Citrus changshanensis).</title>
        <authorList>
            <person name="Miao C."/>
            <person name="Chen W."/>
            <person name="Wu Y."/>
            <person name="Wang L."/>
            <person name="Zhao S."/>
            <person name="Grierson D."/>
            <person name="Xu C."/>
            <person name="Chen K."/>
        </authorList>
    </citation>
    <scope>NUCLEOTIDE SEQUENCE [LARGE SCALE GENOMIC DNA]</scope>
    <source>
        <strain evidence="3">01-14</strain>
        <tissue evidence="3">Leaf</tissue>
    </source>
</reference>
<name>A0AAP0LPB8_9ROSI</name>
<feature type="transmembrane region" description="Helical" evidence="2">
    <location>
        <begin position="79"/>
        <end position="97"/>
    </location>
</feature>
<dbReference type="Proteomes" id="UP001428341">
    <property type="component" value="Unassembled WGS sequence"/>
</dbReference>
<dbReference type="SUPFAM" id="SSF102405">
    <property type="entry name" value="MCP/YpsA-like"/>
    <property type="match status" value="1"/>
</dbReference>
<dbReference type="AlphaFoldDB" id="A0AAP0LPB8"/>
<gene>
    <name evidence="3" type="ORF">WN944_023776</name>
</gene>
<sequence length="156" mass="17716">MVATSSRKLKNICVLSGFRYGKYKEFIQAAIDLGRVLAERQLHLIYGGAVAGAAIAVAILEQRQRKFSAGYMQNRYLQFPNLTYVCPRLLFTLVFRYKKSTHHMKKGGELTLEKSKGKGEQNQNSRESKSAPVKINQQNYCGFNFHRSLLVPLLTL</sequence>
<comment type="caution">
    <text evidence="3">The sequence shown here is derived from an EMBL/GenBank/DDBJ whole genome shotgun (WGS) entry which is preliminary data.</text>
</comment>
<evidence type="ECO:0000313" key="4">
    <source>
        <dbReference type="Proteomes" id="UP001428341"/>
    </source>
</evidence>
<evidence type="ECO:0000256" key="2">
    <source>
        <dbReference type="SAM" id="Phobius"/>
    </source>
</evidence>
<feature type="transmembrane region" description="Helical" evidence="2">
    <location>
        <begin position="42"/>
        <end position="59"/>
    </location>
</feature>
<keyword evidence="4" id="KW-1185">Reference proteome</keyword>
<evidence type="ECO:0000256" key="1">
    <source>
        <dbReference type="SAM" id="MobiDB-lite"/>
    </source>
</evidence>
<feature type="region of interest" description="Disordered" evidence="1">
    <location>
        <begin position="106"/>
        <end position="132"/>
    </location>
</feature>
<keyword evidence="2" id="KW-1133">Transmembrane helix</keyword>
<organism evidence="3 4">
    <name type="scientific">Citrus x changshan-huyou</name>
    <dbReference type="NCBI Taxonomy" id="2935761"/>
    <lineage>
        <taxon>Eukaryota</taxon>
        <taxon>Viridiplantae</taxon>
        <taxon>Streptophyta</taxon>
        <taxon>Embryophyta</taxon>
        <taxon>Tracheophyta</taxon>
        <taxon>Spermatophyta</taxon>
        <taxon>Magnoliopsida</taxon>
        <taxon>eudicotyledons</taxon>
        <taxon>Gunneridae</taxon>
        <taxon>Pentapetalae</taxon>
        <taxon>rosids</taxon>
        <taxon>malvids</taxon>
        <taxon>Sapindales</taxon>
        <taxon>Rutaceae</taxon>
        <taxon>Aurantioideae</taxon>
        <taxon>Citrus</taxon>
    </lineage>
</organism>
<evidence type="ECO:0000313" key="3">
    <source>
        <dbReference type="EMBL" id="KAK9180643.1"/>
    </source>
</evidence>
<accession>A0AAP0LPB8</accession>
<feature type="compositionally biased region" description="Basic and acidic residues" evidence="1">
    <location>
        <begin position="106"/>
        <end position="119"/>
    </location>
</feature>
<keyword evidence="2" id="KW-0812">Transmembrane</keyword>
<dbReference type="Gene3D" id="3.40.50.450">
    <property type="match status" value="1"/>
</dbReference>